<proteinExistence type="predicted"/>
<protein>
    <submittedName>
        <fullName evidence="1">Unannotated protein</fullName>
    </submittedName>
</protein>
<reference evidence="1" key="1">
    <citation type="submission" date="2020-05" db="EMBL/GenBank/DDBJ databases">
        <authorList>
            <person name="Chiriac C."/>
            <person name="Salcher M."/>
            <person name="Ghai R."/>
            <person name="Kavagutti S V."/>
        </authorList>
    </citation>
    <scope>NUCLEOTIDE SEQUENCE</scope>
</reference>
<accession>A0A6J7PK71</accession>
<dbReference type="AlphaFoldDB" id="A0A6J7PK71"/>
<name>A0A6J7PK71_9ZZZZ</name>
<evidence type="ECO:0000313" key="1">
    <source>
        <dbReference type="EMBL" id="CAB5003819.1"/>
    </source>
</evidence>
<organism evidence="1">
    <name type="scientific">freshwater metagenome</name>
    <dbReference type="NCBI Taxonomy" id="449393"/>
    <lineage>
        <taxon>unclassified sequences</taxon>
        <taxon>metagenomes</taxon>
        <taxon>ecological metagenomes</taxon>
    </lineage>
</organism>
<sequence>MAVRLAAERESGDRIAEDLMRLTRVLSPLACAPGGVSVTLQSQARPTHVVNRAVFFHEESHFLHKRVWPQRRYVLLVPTPHGLFRRMAALRLIGAPGEEISHLRPL</sequence>
<gene>
    <name evidence="1" type="ORF">UFOPK4043_00675</name>
</gene>
<dbReference type="EMBL" id="CAFBPA010000081">
    <property type="protein sequence ID" value="CAB5003819.1"/>
    <property type="molecule type" value="Genomic_DNA"/>
</dbReference>